<dbReference type="RefSeq" id="WP_053775338.1">
    <property type="nucleotide sequence ID" value="NZ_CP012573.1"/>
</dbReference>
<name>A0AAE7CD63_9MICO</name>
<organism evidence="2 3">
    <name type="scientific">Clavibacter capsici</name>
    <dbReference type="NCBI Taxonomy" id="1874630"/>
    <lineage>
        <taxon>Bacteria</taxon>
        <taxon>Bacillati</taxon>
        <taxon>Actinomycetota</taxon>
        <taxon>Actinomycetes</taxon>
        <taxon>Micrococcales</taxon>
        <taxon>Microbacteriaceae</taxon>
        <taxon>Clavibacter</taxon>
    </lineage>
</organism>
<keyword evidence="3" id="KW-1185">Reference proteome</keyword>
<accession>A0AAE7CD63</accession>
<dbReference type="InterPro" id="IPR058488">
    <property type="entry name" value="DUF8175"/>
</dbReference>
<gene>
    <name evidence="2" type="ORF">GW570_13120</name>
</gene>
<protein>
    <recommendedName>
        <fullName evidence="1">DUF8175 domain-containing protein</fullName>
    </recommendedName>
</protein>
<dbReference type="EMBL" id="CP048049">
    <property type="protein sequence ID" value="QIS45956.1"/>
    <property type="molecule type" value="Genomic_DNA"/>
</dbReference>
<dbReference type="AlphaFoldDB" id="A0AAE7CD63"/>
<sequence length="246" mass="24751">MSTPATPFHKRQLWIVIAAFLALVLVGGGIAAATGAFSGGRTSVAAPTVEATPAGTGDVATDAGSACGLTAYQPSGTLESAPSATWRLVGTTAVPTSPEAGPGKTSEDGTFSTCFAHTPTGALFAAINYYASATDGRNTSRLYQLFAAGPAKDELAKQSATATPDPDATRAQVAGFKINQYSAASATVDVATRVPDGATGGSELISLPTVLNWEDGDWKIVYTMSGPPLPAASLSSLGGYVPFSGV</sequence>
<dbReference type="Proteomes" id="UP000503164">
    <property type="component" value="Chromosome"/>
</dbReference>
<evidence type="ECO:0000313" key="3">
    <source>
        <dbReference type="Proteomes" id="UP000503164"/>
    </source>
</evidence>
<dbReference type="KEGG" id="ccap:AES38_13125"/>
<evidence type="ECO:0000313" key="2">
    <source>
        <dbReference type="EMBL" id="QIS45956.1"/>
    </source>
</evidence>
<feature type="domain" description="DUF8175" evidence="1">
    <location>
        <begin position="50"/>
        <end position="242"/>
    </location>
</feature>
<reference evidence="2 3" key="1">
    <citation type="journal article" date="2020" name="Mol. Plant Pathol.">
        <title>Plasmid composition and the chpG gene determine the virulence level of Clavibacter capsici natural isolates in pepper.</title>
        <authorList>
            <person name="Hwang I.S."/>
            <person name="Lee H.M."/>
            <person name="Oh E.J."/>
            <person name="Lee S."/>
            <person name="Heu S."/>
            <person name="Oh C.S."/>
        </authorList>
    </citation>
    <scope>NUCLEOTIDE SEQUENCE [LARGE SCALE GENOMIC DNA]</scope>
    <source>
        <strain evidence="2 3">1101</strain>
    </source>
</reference>
<evidence type="ECO:0000259" key="1">
    <source>
        <dbReference type="Pfam" id="PF26526"/>
    </source>
</evidence>
<dbReference type="Pfam" id="PF26526">
    <property type="entry name" value="DUF8175"/>
    <property type="match status" value="1"/>
</dbReference>
<proteinExistence type="predicted"/>